<proteinExistence type="inferred from homology"/>
<dbReference type="EMBL" id="BAAASG010000012">
    <property type="protein sequence ID" value="GAA2504268.1"/>
    <property type="molecule type" value="Genomic_DNA"/>
</dbReference>
<feature type="domain" description="STAS" evidence="3">
    <location>
        <begin position="4"/>
        <end position="113"/>
    </location>
</feature>
<dbReference type="SUPFAM" id="SSF52091">
    <property type="entry name" value="SpoIIaa-like"/>
    <property type="match status" value="1"/>
</dbReference>
<dbReference type="Gene3D" id="3.30.750.24">
    <property type="entry name" value="STAS domain"/>
    <property type="match status" value="1"/>
</dbReference>
<organism evidence="4 5">
    <name type="scientific">Streptomyces longisporus</name>
    <dbReference type="NCBI Taxonomy" id="1948"/>
    <lineage>
        <taxon>Bacteria</taxon>
        <taxon>Bacillati</taxon>
        <taxon>Actinomycetota</taxon>
        <taxon>Actinomycetes</taxon>
        <taxon>Kitasatosporales</taxon>
        <taxon>Streptomycetaceae</taxon>
        <taxon>Streptomyces</taxon>
    </lineage>
</organism>
<dbReference type="InterPro" id="IPR002645">
    <property type="entry name" value="STAS_dom"/>
</dbReference>
<reference evidence="5" key="1">
    <citation type="journal article" date="2019" name="Int. J. Syst. Evol. Microbiol.">
        <title>The Global Catalogue of Microorganisms (GCM) 10K type strain sequencing project: providing services to taxonomists for standard genome sequencing and annotation.</title>
        <authorList>
            <consortium name="The Broad Institute Genomics Platform"/>
            <consortium name="The Broad Institute Genome Sequencing Center for Infectious Disease"/>
            <person name="Wu L."/>
            <person name="Ma J."/>
        </authorList>
    </citation>
    <scope>NUCLEOTIDE SEQUENCE [LARGE SCALE GENOMIC DNA]</scope>
    <source>
        <strain evidence="5">JCM 4395</strain>
    </source>
</reference>
<evidence type="ECO:0000313" key="4">
    <source>
        <dbReference type="EMBL" id="GAA2504268.1"/>
    </source>
</evidence>
<dbReference type="CDD" id="cd07043">
    <property type="entry name" value="STAS_anti-anti-sigma_factors"/>
    <property type="match status" value="1"/>
</dbReference>
<comment type="caution">
    <text evidence="4">The sequence shown here is derived from an EMBL/GenBank/DDBJ whole genome shotgun (WGS) entry which is preliminary data.</text>
</comment>
<keyword evidence="5" id="KW-1185">Reference proteome</keyword>
<dbReference type="PANTHER" id="PTHR33495">
    <property type="entry name" value="ANTI-SIGMA FACTOR ANTAGONIST TM_1081-RELATED-RELATED"/>
    <property type="match status" value="1"/>
</dbReference>
<sequence>MADPSIEMTTSGRCLVARVSGEMDYLTDPVFRAGFKELIAQGKRFIVLDLAGVSFCDSAGLNALLGARRQADAVGAVLVLACVPDALRRILEMTGADHVLRVFDTVTEAEAFMGG</sequence>
<dbReference type="Pfam" id="PF01740">
    <property type="entry name" value="STAS"/>
    <property type="match status" value="1"/>
</dbReference>
<name>A0ABP5ZTJ2_STRLO</name>
<gene>
    <name evidence="4" type="ORF">GCM10010276_54880</name>
</gene>
<accession>A0ABP5ZTJ2</accession>
<comment type="similarity">
    <text evidence="1 2">Belongs to the anti-sigma-factor antagonist family.</text>
</comment>
<dbReference type="PROSITE" id="PS50801">
    <property type="entry name" value="STAS"/>
    <property type="match status" value="1"/>
</dbReference>
<evidence type="ECO:0000256" key="1">
    <source>
        <dbReference type="ARBA" id="ARBA00009013"/>
    </source>
</evidence>
<dbReference type="InterPro" id="IPR003658">
    <property type="entry name" value="Anti-sigma_ant"/>
</dbReference>
<evidence type="ECO:0000313" key="5">
    <source>
        <dbReference type="Proteomes" id="UP001501777"/>
    </source>
</evidence>
<dbReference type="InterPro" id="IPR036513">
    <property type="entry name" value="STAS_dom_sf"/>
</dbReference>
<dbReference type="Proteomes" id="UP001501777">
    <property type="component" value="Unassembled WGS sequence"/>
</dbReference>
<evidence type="ECO:0000259" key="3">
    <source>
        <dbReference type="PROSITE" id="PS50801"/>
    </source>
</evidence>
<evidence type="ECO:0000256" key="2">
    <source>
        <dbReference type="RuleBase" id="RU003749"/>
    </source>
</evidence>
<dbReference type="PANTHER" id="PTHR33495:SF2">
    <property type="entry name" value="ANTI-SIGMA FACTOR ANTAGONIST TM_1081-RELATED"/>
    <property type="match status" value="1"/>
</dbReference>
<protein>
    <recommendedName>
        <fullName evidence="2">Anti-sigma factor antagonist</fullName>
    </recommendedName>
</protein>
<dbReference type="NCBIfam" id="TIGR00377">
    <property type="entry name" value="ant_ant_sig"/>
    <property type="match status" value="1"/>
</dbReference>